<accession>A0A1T2XDA3</accession>
<comment type="caution">
    <text evidence="2">The sequence shown here is derived from an EMBL/GenBank/DDBJ whole genome shotgun (WGS) entry which is preliminary data.</text>
</comment>
<dbReference type="OrthoDB" id="423921at2"/>
<dbReference type="Proteomes" id="UP000190188">
    <property type="component" value="Unassembled WGS sequence"/>
</dbReference>
<proteinExistence type="predicted"/>
<dbReference type="EMBL" id="MSZX01000005">
    <property type="protein sequence ID" value="OPA77840.1"/>
    <property type="molecule type" value="Genomic_DNA"/>
</dbReference>
<name>A0A1T2XDA3_9BACL</name>
<protein>
    <submittedName>
        <fullName evidence="2">GNAT family N-acetyltransferase</fullName>
    </submittedName>
</protein>
<sequence>MPKYQFHAMNEEAAAAISTWIYPTPYTMYSMDDSEDTLEELMNGEYFYAETADNPCIGFVCMGGSARVPGGYVSGIYDNEAYIDIGLGLEPTRTGQGNGTEFVTESLEFIRRTYGHTNFRLVVASWNERAMKVYQQVGFIKGKEFASSVRGQEINFTVMHYSSSFLI</sequence>
<dbReference type="InterPro" id="IPR000182">
    <property type="entry name" value="GNAT_dom"/>
</dbReference>
<keyword evidence="3" id="KW-1185">Reference proteome</keyword>
<dbReference type="SUPFAM" id="SSF55729">
    <property type="entry name" value="Acyl-CoA N-acyltransferases (Nat)"/>
    <property type="match status" value="1"/>
</dbReference>
<organism evidence="2 3">
    <name type="scientific">Paenibacillus selenitireducens</name>
    <dbReference type="NCBI Taxonomy" id="1324314"/>
    <lineage>
        <taxon>Bacteria</taxon>
        <taxon>Bacillati</taxon>
        <taxon>Bacillota</taxon>
        <taxon>Bacilli</taxon>
        <taxon>Bacillales</taxon>
        <taxon>Paenibacillaceae</taxon>
        <taxon>Paenibacillus</taxon>
    </lineage>
</organism>
<dbReference type="STRING" id="1324314.BVG16_13305"/>
<dbReference type="InterPro" id="IPR016181">
    <property type="entry name" value="Acyl_CoA_acyltransferase"/>
</dbReference>
<dbReference type="Gene3D" id="3.40.630.30">
    <property type="match status" value="1"/>
</dbReference>
<evidence type="ECO:0000313" key="2">
    <source>
        <dbReference type="EMBL" id="OPA77840.1"/>
    </source>
</evidence>
<evidence type="ECO:0000259" key="1">
    <source>
        <dbReference type="PROSITE" id="PS51186"/>
    </source>
</evidence>
<dbReference type="Pfam" id="PF13302">
    <property type="entry name" value="Acetyltransf_3"/>
    <property type="match status" value="1"/>
</dbReference>
<feature type="domain" description="N-acetyltransferase" evidence="1">
    <location>
        <begin position="4"/>
        <end position="167"/>
    </location>
</feature>
<keyword evidence="2" id="KW-0808">Transferase</keyword>
<dbReference type="AlphaFoldDB" id="A0A1T2XDA3"/>
<evidence type="ECO:0000313" key="3">
    <source>
        <dbReference type="Proteomes" id="UP000190188"/>
    </source>
</evidence>
<reference evidence="2 3" key="1">
    <citation type="submission" date="2017-01" db="EMBL/GenBank/DDBJ databases">
        <title>Genome analysis of Paenibacillus selenitrireducens ES3-24.</title>
        <authorList>
            <person name="Xu D."/>
            <person name="Yao R."/>
            <person name="Zheng S."/>
        </authorList>
    </citation>
    <scope>NUCLEOTIDE SEQUENCE [LARGE SCALE GENOMIC DNA]</scope>
    <source>
        <strain evidence="2 3">ES3-24</strain>
    </source>
</reference>
<dbReference type="PROSITE" id="PS51186">
    <property type="entry name" value="GNAT"/>
    <property type="match status" value="1"/>
</dbReference>
<gene>
    <name evidence="2" type="ORF">BVG16_13305</name>
</gene>
<dbReference type="GO" id="GO:0016747">
    <property type="term" value="F:acyltransferase activity, transferring groups other than amino-acyl groups"/>
    <property type="evidence" value="ECO:0007669"/>
    <property type="project" value="InterPro"/>
</dbReference>